<dbReference type="OrthoDB" id="9791866at2"/>
<dbReference type="GO" id="GO:0016787">
    <property type="term" value="F:hydrolase activity"/>
    <property type="evidence" value="ECO:0007669"/>
    <property type="project" value="InterPro"/>
</dbReference>
<sequence>MNRRSWIRKTGLLTAASLTGPATHAGLVADKPVLKIAHITDVHIREGDDAPNRFKRCLTDVLKQKPDFFLNGGDSIHAADYKDVTRETMLGYWKLWDECTAGLKDYEIHSCIGNHDPWWAAPSKEDEMYGKNYVVKRLKTPGRYYSFTKKNWHFVILDGNNEHVSLDEEQYQWLEADLAKLAPGTFVLLMSHYPILGATPMLAGGGGHSDYKKLKNLFYKHRDKVRICLSGHQHLQDHTEYNGVQYCCNGAMSGFWWGKGDAESVAPNYYQETPPGFAMLEMYADGRVVNTYLPHSY</sequence>
<name>A0A1G6VD36_9BACT</name>
<evidence type="ECO:0000259" key="2">
    <source>
        <dbReference type="Pfam" id="PF00149"/>
    </source>
</evidence>
<evidence type="ECO:0000313" key="3">
    <source>
        <dbReference type="EMBL" id="SDD51384.1"/>
    </source>
</evidence>
<gene>
    <name evidence="3" type="ORF">SAMN04487996_101208</name>
</gene>
<dbReference type="InterPro" id="IPR051918">
    <property type="entry name" value="STPP_CPPED1"/>
</dbReference>
<dbReference type="InterPro" id="IPR029052">
    <property type="entry name" value="Metallo-depent_PP-like"/>
</dbReference>
<accession>A0A1G6VD36</accession>
<organism evidence="3 4">
    <name type="scientific">Dyadobacter soli</name>
    <dbReference type="NCBI Taxonomy" id="659014"/>
    <lineage>
        <taxon>Bacteria</taxon>
        <taxon>Pseudomonadati</taxon>
        <taxon>Bacteroidota</taxon>
        <taxon>Cytophagia</taxon>
        <taxon>Cytophagales</taxon>
        <taxon>Spirosomataceae</taxon>
        <taxon>Dyadobacter</taxon>
    </lineage>
</organism>
<dbReference type="Gene3D" id="3.60.21.10">
    <property type="match status" value="1"/>
</dbReference>
<dbReference type="STRING" id="659014.SAMN04487996_101208"/>
<feature type="signal peptide" evidence="1">
    <location>
        <begin position="1"/>
        <end position="24"/>
    </location>
</feature>
<dbReference type="EMBL" id="FNAN01000001">
    <property type="protein sequence ID" value="SDD51384.1"/>
    <property type="molecule type" value="Genomic_DNA"/>
</dbReference>
<dbReference type="RefSeq" id="WP_090145833.1">
    <property type="nucleotide sequence ID" value="NZ_FNAN01000001.1"/>
</dbReference>
<feature type="domain" description="Calcineurin-like phosphoesterase" evidence="2">
    <location>
        <begin position="34"/>
        <end position="234"/>
    </location>
</feature>
<dbReference type="SUPFAM" id="SSF56300">
    <property type="entry name" value="Metallo-dependent phosphatases"/>
    <property type="match status" value="1"/>
</dbReference>
<keyword evidence="1" id="KW-0732">Signal</keyword>
<feature type="chain" id="PRO_5011517499" evidence="1">
    <location>
        <begin position="25"/>
        <end position="297"/>
    </location>
</feature>
<dbReference type="Pfam" id="PF00149">
    <property type="entry name" value="Metallophos"/>
    <property type="match status" value="1"/>
</dbReference>
<dbReference type="PANTHER" id="PTHR43143:SF1">
    <property type="entry name" value="SERINE_THREONINE-PROTEIN PHOSPHATASE CPPED1"/>
    <property type="match status" value="1"/>
</dbReference>
<protein>
    <submittedName>
        <fullName evidence="3">3',5'-cyclic AMP phosphodiesterase CpdA</fullName>
    </submittedName>
</protein>
<reference evidence="4" key="1">
    <citation type="submission" date="2016-10" db="EMBL/GenBank/DDBJ databases">
        <authorList>
            <person name="Varghese N."/>
            <person name="Submissions S."/>
        </authorList>
    </citation>
    <scope>NUCLEOTIDE SEQUENCE [LARGE SCALE GENOMIC DNA]</scope>
    <source>
        <strain evidence="4">DSM 25329</strain>
    </source>
</reference>
<dbReference type="Proteomes" id="UP000198748">
    <property type="component" value="Unassembled WGS sequence"/>
</dbReference>
<proteinExistence type="predicted"/>
<evidence type="ECO:0000313" key="4">
    <source>
        <dbReference type="Proteomes" id="UP000198748"/>
    </source>
</evidence>
<dbReference type="InterPro" id="IPR004843">
    <property type="entry name" value="Calcineurin-like_PHP"/>
</dbReference>
<evidence type="ECO:0000256" key="1">
    <source>
        <dbReference type="SAM" id="SignalP"/>
    </source>
</evidence>
<keyword evidence="4" id="KW-1185">Reference proteome</keyword>
<dbReference type="AlphaFoldDB" id="A0A1G6VD36"/>
<dbReference type="PANTHER" id="PTHR43143">
    <property type="entry name" value="METALLOPHOSPHOESTERASE, CALCINEURIN SUPERFAMILY"/>
    <property type="match status" value="1"/>
</dbReference>